<dbReference type="InterPro" id="IPR036388">
    <property type="entry name" value="WH-like_DNA-bd_sf"/>
</dbReference>
<dbReference type="KEGG" id="osn:115209436"/>
<dbReference type="InterPro" id="IPR036397">
    <property type="entry name" value="RNaseH_sf"/>
</dbReference>
<protein>
    <submittedName>
        <fullName evidence="2">Uncharacterized protein LOC115209436</fullName>
    </submittedName>
</protein>
<gene>
    <name evidence="2" type="primary">LOC115209436</name>
</gene>
<organism evidence="1 2">
    <name type="scientific">Octopus sinensis</name>
    <name type="common">East Asian common octopus</name>
    <dbReference type="NCBI Taxonomy" id="2607531"/>
    <lineage>
        <taxon>Eukaryota</taxon>
        <taxon>Metazoa</taxon>
        <taxon>Spiralia</taxon>
        <taxon>Lophotrochozoa</taxon>
        <taxon>Mollusca</taxon>
        <taxon>Cephalopoda</taxon>
        <taxon>Coleoidea</taxon>
        <taxon>Octopodiformes</taxon>
        <taxon>Octopoda</taxon>
        <taxon>Incirrata</taxon>
        <taxon>Octopodidae</taxon>
        <taxon>Octopus</taxon>
    </lineage>
</organism>
<accession>A0A6P7S631</accession>
<sequence length="195" mass="22239">MSEFQRGRIVGQSKGGVSQCKIAENTRIQHSTVNRAIVQLKSRGKESTSLCPGRPGPSDRTLHFVKRIVEDNPRCKTFYIAKYMDISPGTVVRYLHKLVCYGIAARKNPLLQAANVMRRKGSLAFWDTVIFSDVSRLAVFPESCRMCVYCLCNHEIYEKTLQPTMKYGGYFVMFWRAIWSNGQSQLVECDGNKLR</sequence>
<dbReference type="InterPro" id="IPR009057">
    <property type="entry name" value="Homeodomain-like_sf"/>
</dbReference>
<proteinExistence type="predicted"/>
<dbReference type="Gene3D" id="3.30.420.10">
    <property type="entry name" value="Ribonuclease H-like superfamily/Ribonuclease H"/>
    <property type="match status" value="1"/>
</dbReference>
<keyword evidence="1" id="KW-1185">Reference proteome</keyword>
<evidence type="ECO:0000313" key="1">
    <source>
        <dbReference type="Proteomes" id="UP000515154"/>
    </source>
</evidence>
<dbReference type="SUPFAM" id="SSF46689">
    <property type="entry name" value="Homeodomain-like"/>
    <property type="match status" value="1"/>
</dbReference>
<evidence type="ECO:0000313" key="2">
    <source>
        <dbReference type="RefSeq" id="XP_029633719.1"/>
    </source>
</evidence>
<dbReference type="RefSeq" id="XP_029633719.1">
    <property type="nucleotide sequence ID" value="XM_029777859.1"/>
</dbReference>
<dbReference type="AlphaFoldDB" id="A0A6P7S631"/>
<dbReference type="Gene3D" id="1.10.10.10">
    <property type="entry name" value="Winged helix-like DNA-binding domain superfamily/Winged helix DNA-binding domain"/>
    <property type="match status" value="1"/>
</dbReference>
<dbReference type="GO" id="GO:0003676">
    <property type="term" value="F:nucleic acid binding"/>
    <property type="evidence" value="ECO:0007669"/>
    <property type="project" value="InterPro"/>
</dbReference>
<name>A0A6P7S631_9MOLL</name>
<dbReference type="Proteomes" id="UP000515154">
    <property type="component" value="Linkage group LG3"/>
</dbReference>
<reference evidence="2" key="1">
    <citation type="submission" date="2025-08" db="UniProtKB">
        <authorList>
            <consortium name="RefSeq"/>
        </authorList>
    </citation>
    <scope>IDENTIFICATION</scope>
</reference>